<comment type="caution">
    <text evidence="4">The sequence shown here is derived from an EMBL/GenBank/DDBJ whole genome shotgun (WGS) entry which is preliminary data.</text>
</comment>
<dbReference type="InterPro" id="IPR049492">
    <property type="entry name" value="BD-FAE-like_dom"/>
</dbReference>
<dbReference type="GO" id="GO:0016787">
    <property type="term" value="F:hydrolase activity"/>
    <property type="evidence" value="ECO:0007669"/>
    <property type="project" value="UniProtKB-KW"/>
</dbReference>
<evidence type="ECO:0000256" key="2">
    <source>
        <dbReference type="SAM" id="SignalP"/>
    </source>
</evidence>
<feature type="signal peptide" evidence="2">
    <location>
        <begin position="1"/>
        <end position="21"/>
    </location>
</feature>
<dbReference type="PANTHER" id="PTHR48081">
    <property type="entry name" value="AB HYDROLASE SUPERFAMILY PROTEIN C4A8.06C"/>
    <property type="match status" value="1"/>
</dbReference>
<sequence length="323" mass="34141">MRRTYAGLAAVLLLVSAGTAAQPPAPESYTAATTYKKLAPAYPFIRIAGSEAPASVRALTGITYVQRGGHALQLDLYLPAQPKAGPVPGIVFVHGGGWRAGVRANFAPMAIRMAERGYAAAAISYRLSPEALYPAAVQDARVAVRWMRTHAAEYGIDPSKIAIGGGSAGGHIAALAGVSGDAARFDPDGGPGTVSSAVQAIVNIDGLSDFTSEAARRYEDDPARQPSSAGAWFGGRYAAMPALWREASPLFYVNAKTPPVLFIGSAQPRFSSGREEMVARMREVGVPSRVVLLPETPHSFWLFEPWIGPTVEATVAFLDAYLR</sequence>
<dbReference type="PANTHER" id="PTHR48081:SF13">
    <property type="entry name" value="ALPHA_BETA HYDROLASE"/>
    <property type="match status" value="1"/>
</dbReference>
<keyword evidence="5" id="KW-1185">Reference proteome</keyword>
<dbReference type="SUPFAM" id="SSF53474">
    <property type="entry name" value="alpha/beta-Hydrolases"/>
    <property type="match status" value="1"/>
</dbReference>
<protein>
    <submittedName>
        <fullName evidence="4">Alpha/beta hydrolase fold domain-containing protein</fullName>
    </submittedName>
</protein>
<dbReference type="Pfam" id="PF20434">
    <property type="entry name" value="BD-FAE"/>
    <property type="match status" value="1"/>
</dbReference>
<name>A0ABW0RVI1_9BURK</name>
<dbReference type="Proteomes" id="UP001596086">
    <property type="component" value="Unassembled WGS sequence"/>
</dbReference>
<feature type="chain" id="PRO_5046242496" evidence="2">
    <location>
        <begin position="22"/>
        <end position="323"/>
    </location>
</feature>
<dbReference type="InterPro" id="IPR050300">
    <property type="entry name" value="GDXG_lipolytic_enzyme"/>
</dbReference>
<keyword evidence="1 4" id="KW-0378">Hydrolase</keyword>
<dbReference type="EMBL" id="JBHSMZ010000006">
    <property type="protein sequence ID" value="MFC5548742.1"/>
    <property type="molecule type" value="Genomic_DNA"/>
</dbReference>
<feature type="domain" description="BD-FAE-like" evidence="3">
    <location>
        <begin position="74"/>
        <end position="263"/>
    </location>
</feature>
<proteinExistence type="predicted"/>
<evidence type="ECO:0000259" key="3">
    <source>
        <dbReference type="Pfam" id="PF20434"/>
    </source>
</evidence>
<gene>
    <name evidence="4" type="ORF">ACFPO9_09475</name>
</gene>
<dbReference type="InterPro" id="IPR029058">
    <property type="entry name" value="AB_hydrolase_fold"/>
</dbReference>
<organism evidence="4 5">
    <name type="scientific">Massilia aerilata</name>
    <dbReference type="NCBI Taxonomy" id="453817"/>
    <lineage>
        <taxon>Bacteria</taxon>
        <taxon>Pseudomonadati</taxon>
        <taxon>Pseudomonadota</taxon>
        <taxon>Betaproteobacteria</taxon>
        <taxon>Burkholderiales</taxon>
        <taxon>Oxalobacteraceae</taxon>
        <taxon>Telluria group</taxon>
        <taxon>Massilia</taxon>
    </lineage>
</organism>
<dbReference type="Gene3D" id="3.40.50.1820">
    <property type="entry name" value="alpha/beta hydrolase"/>
    <property type="match status" value="1"/>
</dbReference>
<keyword evidence="2" id="KW-0732">Signal</keyword>
<evidence type="ECO:0000256" key="1">
    <source>
        <dbReference type="ARBA" id="ARBA00022801"/>
    </source>
</evidence>
<reference evidence="5" key="1">
    <citation type="journal article" date="2019" name="Int. J. Syst. Evol. Microbiol.">
        <title>The Global Catalogue of Microorganisms (GCM) 10K type strain sequencing project: providing services to taxonomists for standard genome sequencing and annotation.</title>
        <authorList>
            <consortium name="The Broad Institute Genomics Platform"/>
            <consortium name="The Broad Institute Genome Sequencing Center for Infectious Disease"/>
            <person name="Wu L."/>
            <person name="Ma J."/>
        </authorList>
    </citation>
    <scope>NUCLEOTIDE SEQUENCE [LARGE SCALE GENOMIC DNA]</scope>
    <source>
        <strain evidence="5">CGMCC 4.5798</strain>
    </source>
</reference>
<evidence type="ECO:0000313" key="4">
    <source>
        <dbReference type="EMBL" id="MFC5548742.1"/>
    </source>
</evidence>
<evidence type="ECO:0000313" key="5">
    <source>
        <dbReference type="Proteomes" id="UP001596086"/>
    </source>
</evidence>
<accession>A0ABW0RVI1</accession>
<dbReference type="RefSeq" id="WP_379769868.1">
    <property type="nucleotide sequence ID" value="NZ_JBHSMZ010000006.1"/>
</dbReference>